<dbReference type="InterPro" id="IPR036264">
    <property type="entry name" value="Bact_exopeptidase_dim_dom"/>
</dbReference>
<feature type="active site" evidence="6">
    <location>
        <position position="162"/>
    </location>
</feature>
<dbReference type="AlphaFoldDB" id="A0A401GTG5"/>
<dbReference type="PIRSF" id="PIRSF037217">
    <property type="entry name" value="Carboxypeptidase_S"/>
    <property type="match status" value="1"/>
</dbReference>
<evidence type="ECO:0000313" key="9">
    <source>
        <dbReference type="EMBL" id="GBE85034.1"/>
    </source>
</evidence>
<dbReference type="InParanoid" id="A0A401GTG5"/>
<dbReference type="GO" id="GO:0000328">
    <property type="term" value="C:fungal-type vacuole lumen"/>
    <property type="evidence" value="ECO:0007669"/>
    <property type="project" value="TreeGrafter"/>
</dbReference>
<evidence type="ECO:0000256" key="7">
    <source>
        <dbReference type="PIRSR" id="PIRSR037217-2"/>
    </source>
</evidence>
<feature type="active site" description="Proton acceptor" evidence="6">
    <location>
        <position position="229"/>
    </location>
</feature>
<dbReference type="Gene3D" id="3.40.630.10">
    <property type="entry name" value="Zn peptidases"/>
    <property type="match status" value="1"/>
</dbReference>
<comment type="caution">
    <text evidence="9">The sequence shown here is derived from an EMBL/GenBank/DDBJ whole genome shotgun (WGS) entry which is preliminary data.</text>
</comment>
<feature type="binding site" evidence="7">
    <location>
        <position position="230"/>
    </location>
    <ligand>
        <name>Zn(2+)</name>
        <dbReference type="ChEBI" id="CHEBI:29105"/>
        <label>1</label>
    </ligand>
</feature>
<feature type="binding site" evidence="7">
    <location>
        <position position="195"/>
    </location>
    <ligand>
        <name>Zn(2+)</name>
        <dbReference type="ChEBI" id="CHEBI:29105"/>
        <label>2</label>
    </ligand>
</feature>
<dbReference type="Pfam" id="PF07687">
    <property type="entry name" value="M20_dimer"/>
    <property type="match status" value="1"/>
</dbReference>
<feature type="binding site" evidence="7">
    <location>
        <position position="195"/>
    </location>
    <ligand>
        <name>Zn(2+)</name>
        <dbReference type="ChEBI" id="CHEBI:29105"/>
        <label>1</label>
    </ligand>
</feature>
<dbReference type="OrthoDB" id="3064516at2759"/>
<evidence type="ECO:0000259" key="8">
    <source>
        <dbReference type="Pfam" id="PF07687"/>
    </source>
</evidence>
<dbReference type="InterPro" id="IPR047177">
    <property type="entry name" value="Pept_M20A"/>
</dbReference>
<organism evidence="9 10">
    <name type="scientific">Sparassis crispa</name>
    <dbReference type="NCBI Taxonomy" id="139825"/>
    <lineage>
        <taxon>Eukaryota</taxon>
        <taxon>Fungi</taxon>
        <taxon>Dikarya</taxon>
        <taxon>Basidiomycota</taxon>
        <taxon>Agaricomycotina</taxon>
        <taxon>Agaricomycetes</taxon>
        <taxon>Polyporales</taxon>
        <taxon>Sparassidaceae</taxon>
        <taxon>Sparassis</taxon>
    </lineage>
</organism>
<dbReference type="CDD" id="cd05674">
    <property type="entry name" value="M20_yscS"/>
    <property type="match status" value="1"/>
</dbReference>
<dbReference type="PANTHER" id="PTHR45962:SF1">
    <property type="entry name" value="N-FATTY-ACYL-AMINO ACID SYNTHASE_HYDROLASE PM20D1"/>
    <property type="match status" value="1"/>
</dbReference>
<dbReference type="Pfam" id="PF01546">
    <property type="entry name" value="Peptidase_M20"/>
    <property type="match status" value="1"/>
</dbReference>
<dbReference type="Proteomes" id="UP000287166">
    <property type="component" value="Unassembled WGS sequence"/>
</dbReference>
<name>A0A401GTG5_9APHY</name>
<dbReference type="GeneID" id="38781951"/>
<dbReference type="STRING" id="139825.A0A401GTG5"/>
<dbReference type="RefSeq" id="XP_027615947.1">
    <property type="nucleotide sequence ID" value="XM_027760146.1"/>
</dbReference>
<evidence type="ECO:0000256" key="5">
    <source>
        <dbReference type="ARBA" id="ARBA00022833"/>
    </source>
</evidence>
<dbReference type="GO" id="GO:0051603">
    <property type="term" value="P:proteolysis involved in protein catabolic process"/>
    <property type="evidence" value="ECO:0007669"/>
    <property type="project" value="TreeGrafter"/>
</dbReference>
<proteinExistence type="inferred from homology"/>
<feature type="domain" description="Peptidase M20 dimerisation" evidence="8">
    <location>
        <begin position="276"/>
        <end position="426"/>
    </location>
</feature>
<dbReference type="GO" id="GO:0046872">
    <property type="term" value="F:metal ion binding"/>
    <property type="evidence" value="ECO:0007669"/>
    <property type="project" value="UniProtKB-KW"/>
</dbReference>
<evidence type="ECO:0000256" key="4">
    <source>
        <dbReference type="ARBA" id="ARBA00022801"/>
    </source>
</evidence>
<sequence length="571" mass="62313">MARRVATFNVVCVALAVVCLFILAPTCGLTGLFREHILASESFNPDALSTVCPQTSPISPFGHSALLAALEEEYATTDFQLEAYESLGGAIRIPTVAYDDLKPPGQDSRWEIFSELHAYLKTRFPLVHTRLLKEEVNVYALVYHWQGTDDSLKPMLLTAHQDVVPVEPLTLDSWVHPPFSGLYDGEWIWGRGSCDDKPGLIGSLTAIEKLLEKGFQPTRTVVLAYGIDEERGGISGATAIRDYLLVTYGENAFSILVDEGGGYSEENGVMIASPSVAEKGKFDVHMEITTPGGHSSIPPPHTSIGILAALIKQIEVNPHTPQIRRNATYYQSLQCRAAYDPGLPKKIRQLVRKSTKDDKALRALEAELAHTDRSFGAMAGTTQAVDIIHGGVKTNALPENAFLIMNHRIDLSSSVADLKARVANVVVPLAQSFNLSVDAFGVQYGDVERGAAFGHLAISDAFGTALEPAPVTPTVGSRPYELLSGTIMGALGSSNRTGYTDKVFIAPGMSTDTKHYWKLTRHIFRYGHMNHADLYNGAHTINEASRAEGFLEVIRFFTWLILNGDESSLLE</sequence>
<gene>
    <name evidence="9" type="ORF">SCP_0702200</name>
</gene>
<comment type="similarity">
    <text evidence="1">Belongs to the peptidase M20A family.</text>
</comment>
<dbReference type="FunCoup" id="A0A401GTG5">
    <property type="interactions" value="8"/>
</dbReference>
<dbReference type="PANTHER" id="PTHR45962">
    <property type="entry name" value="N-FATTY-ACYL-AMINO ACID SYNTHASE/HYDROLASE PM20D1"/>
    <property type="match status" value="1"/>
</dbReference>
<dbReference type="GO" id="GO:0004181">
    <property type="term" value="F:metallocarboxypeptidase activity"/>
    <property type="evidence" value="ECO:0007669"/>
    <property type="project" value="InterPro"/>
</dbReference>
<feature type="binding site" evidence="7">
    <location>
        <position position="539"/>
    </location>
    <ligand>
        <name>Zn(2+)</name>
        <dbReference type="ChEBI" id="CHEBI:29105"/>
        <label>1</label>
    </ligand>
</feature>
<keyword evidence="10" id="KW-1185">Reference proteome</keyword>
<evidence type="ECO:0000256" key="2">
    <source>
        <dbReference type="ARBA" id="ARBA00022670"/>
    </source>
</evidence>
<dbReference type="InterPro" id="IPR011650">
    <property type="entry name" value="Peptidase_M20_dimer"/>
</dbReference>
<keyword evidence="5 7" id="KW-0862">Zinc</keyword>
<protein>
    <submittedName>
        <fullName evidence="9">Carboxypeptidase S</fullName>
    </submittedName>
</protein>
<feature type="binding site" evidence="7">
    <location>
        <position position="160"/>
    </location>
    <ligand>
        <name>Zn(2+)</name>
        <dbReference type="ChEBI" id="CHEBI:29105"/>
        <label>2</label>
    </ligand>
</feature>
<dbReference type="Gene3D" id="3.30.70.360">
    <property type="match status" value="1"/>
</dbReference>
<accession>A0A401GTG5</accession>
<dbReference type="SUPFAM" id="SSF53187">
    <property type="entry name" value="Zn-dependent exopeptidases"/>
    <property type="match status" value="1"/>
</dbReference>
<evidence type="ECO:0000256" key="1">
    <source>
        <dbReference type="ARBA" id="ARBA00006247"/>
    </source>
</evidence>
<feature type="binding site" evidence="7">
    <location>
        <position position="258"/>
    </location>
    <ligand>
        <name>Zn(2+)</name>
        <dbReference type="ChEBI" id="CHEBI:29105"/>
        <label>2</label>
    </ligand>
</feature>
<dbReference type="EMBL" id="BFAD01000007">
    <property type="protein sequence ID" value="GBE85034.1"/>
    <property type="molecule type" value="Genomic_DNA"/>
</dbReference>
<dbReference type="InterPro" id="IPR017141">
    <property type="entry name" value="Pept_M20_carboxypep"/>
</dbReference>
<dbReference type="SUPFAM" id="SSF55031">
    <property type="entry name" value="Bacterial exopeptidase dimerisation domain"/>
    <property type="match status" value="1"/>
</dbReference>
<reference evidence="9 10" key="1">
    <citation type="journal article" date="2018" name="Sci. Rep.">
        <title>Genome sequence of the cauliflower mushroom Sparassis crispa (Hanabiratake) and its association with beneficial usage.</title>
        <authorList>
            <person name="Kiyama R."/>
            <person name="Furutani Y."/>
            <person name="Kawaguchi K."/>
            <person name="Nakanishi T."/>
        </authorList>
    </citation>
    <scope>NUCLEOTIDE SEQUENCE [LARGE SCALE GENOMIC DNA]</scope>
</reference>
<evidence type="ECO:0000256" key="6">
    <source>
        <dbReference type="PIRSR" id="PIRSR037217-1"/>
    </source>
</evidence>
<keyword evidence="4" id="KW-0378">Hydrolase</keyword>
<keyword evidence="3 7" id="KW-0479">Metal-binding</keyword>
<dbReference type="InterPro" id="IPR002933">
    <property type="entry name" value="Peptidase_M20"/>
</dbReference>
<keyword evidence="9" id="KW-0121">Carboxypeptidase</keyword>
<evidence type="ECO:0000256" key="3">
    <source>
        <dbReference type="ARBA" id="ARBA00022723"/>
    </source>
</evidence>
<keyword evidence="2" id="KW-0645">Protease</keyword>
<evidence type="ECO:0000313" key="10">
    <source>
        <dbReference type="Proteomes" id="UP000287166"/>
    </source>
</evidence>